<evidence type="ECO:0000313" key="2">
    <source>
        <dbReference type="Proteomes" id="UP001165240"/>
    </source>
</evidence>
<evidence type="ECO:0000313" key="1">
    <source>
        <dbReference type="EMBL" id="GMG73571.1"/>
    </source>
</evidence>
<comment type="caution">
    <text evidence="1">The sequence shown here is derived from an EMBL/GenBank/DDBJ whole genome shotgun (WGS) entry which is preliminary data.</text>
</comment>
<protein>
    <submittedName>
        <fullName evidence="1">Uncharacterized protein</fullName>
    </submittedName>
</protein>
<accession>A0AAX6BIM1</accession>
<dbReference type="RefSeq" id="WP_176551739.1">
    <property type="nucleotide sequence ID" value="NZ_JBALLF010000053.1"/>
</dbReference>
<organism evidence="1 2">
    <name type="scientific">Priestia megaterium</name>
    <name type="common">Bacillus megaterium</name>
    <dbReference type="NCBI Taxonomy" id="1404"/>
    <lineage>
        <taxon>Bacteria</taxon>
        <taxon>Bacillati</taxon>
        <taxon>Bacillota</taxon>
        <taxon>Bacilli</taxon>
        <taxon>Bacillales</taxon>
        <taxon>Bacillaceae</taxon>
        <taxon>Priestia</taxon>
    </lineage>
</organism>
<dbReference type="EMBL" id="BSYK01000001">
    <property type="protein sequence ID" value="GMG73571.1"/>
    <property type="molecule type" value="Genomic_DNA"/>
</dbReference>
<name>A0AAX6BIM1_PRIMG</name>
<dbReference type="Proteomes" id="UP001165240">
    <property type="component" value="Unassembled WGS sequence"/>
</dbReference>
<dbReference type="AlphaFoldDB" id="A0AAX6BIM1"/>
<reference evidence="1" key="1">
    <citation type="journal article" date="2024" name="Appl Microbiol">
        <title>Effect of kuratsuki Bacillus and Priestia on Taste of Sake.</title>
        <authorList>
            <person name="Kobayashi K."/>
            <person name="Nishida H."/>
        </authorList>
    </citation>
    <scope>NUCLEOTIDE SEQUENCE</scope>
    <source>
        <strain evidence="1">B-12</strain>
    </source>
</reference>
<proteinExistence type="predicted"/>
<gene>
    <name evidence="1" type="ORF">ShirakiTB12_20390</name>
</gene>
<sequence>MKLGWIACVAIGVLSAGGASTEREGYIQVNKHLVDRNKKSQKQIY</sequence>